<dbReference type="InterPro" id="IPR036259">
    <property type="entry name" value="MFS_trans_sf"/>
</dbReference>
<dbReference type="PANTHER" id="PTHR23502:SF20">
    <property type="entry name" value="TRANSPORTER, PUTATIVE (AFU_ORTHOLOGUE AFUA_6G13880)-RELATED"/>
    <property type="match status" value="1"/>
</dbReference>
<dbReference type="Pfam" id="PF07690">
    <property type="entry name" value="MFS_1"/>
    <property type="match status" value="1"/>
</dbReference>
<feature type="transmembrane region" description="Helical" evidence="5">
    <location>
        <begin position="72"/>
        <end position="97"/>
    </location>
</feature>
<protein>
    <recommendedName>
        <fullName evidence="6">Major facilitator superfamily (MFS) profile domain-containing protein</fullName>
    </recommendedName>
</protein>
<dbReference type="EMBL" id="JANKHO010000269">
    <property type="protein sequence ID" value="KAJ3512272.1"/>
    <property type="molecule type" value="Genomic_DNA"/>
</dbReference>
<dbReference type="Proteomes" id="UP001148786">
    <property type="component" value="Unassembled WGS sequence"/>
</dbReference>
<evidence type="ECO:0000256" key="3">
    <source>
        <dbReference type="ARBA" id="ARBA00022989"/>
    </source>
</evidence>
<feature type="transmembrane region" description="Helical" evidence="5">
    <location>
        <begin position="423"/>
        <end position="450"/>
    </location>
</feature>
<keyword evidence="3 5" id="KW-1133">Transmembrane helix</keyword>
<feature type="transmembrane region" description="Helical" evidence="5">
    <location>
        <begin position="491"/>
        <end position="512"/>
    </location>
</feature>
<feature type="transmembrane region" description="Helical" evidence="5">
    <location>
        <begin position="109"/>
        <end position="126"/>
    </location>
</feature>
<feature type="transmembrane region" description="Helical" evidence="5">
    <location>
        <begin position="168"/>
        <end position="191"/>
    </location>
</feature>
<evidence type="ECO:0000256" key="2">
    <source>
        <dbReference type="ARBA" id="ARBA00022692"/>
    </source>
</evidence>
<keyword evidence="8" id="KW-1185">Reference proteome</keyword>
<dbReference type="PROSITE" id="PS50850">
    <property type="entry name" value="MFS"/>
    <property type="match status" value="1"/>
</dbReference>
<feature type="transmembrane region" description="Helical" evidence="5">
    <location>
        <begin position="198"/>
        <end position="219"/>
    </location>
</feature>
<keyword evidence="2 5" id="KW-0812">Transmembrane</keyword>
<dbReference type="SUPFAM" id="SSF103473">
    <property type="entry name" value="MFS general substrate transporter"/>
    <property type="match status" value="1"/>
</dbReference>
<feature type="transmembrane region" description="Helical" evidence="5">
    <location>
        <begin position="138"/>
        <end position="156"/>
    </location>
</feature>
<feature type="transmembrane region" description="Helical" evidence="5">
    <location>
        <begin position="457"/>
        <end position="479"/>
    </location>
</feature>
<dbReference type="InterPro" id="IPR011701">
    <property type="entry name" value="MFS"/>
</dbReference>
<evidence type="ECO:0000256" key="4">
    <source>
        <dbReference type="ARBA" id="ARBA00023136"/>
    </source>
</evidence>
<evidence type="ECO:0000313" key="7">
    <source>
        <dbReference type="EMBL" id="KAJ3512272.1"/>
    </source>
</evidence>
<sequence length="535" mass="59307">MGLGVLEDKYLEKVPGTALLSEFGIVSGEEVVIAEAVTLKHGSGRSSRVVLVPQPSDDPNDPLNWPRWRKEACFWTLVLLATLDGALGPMVGPGYVLLAEQFGVSVDEVASSFGTMLLGLGSFMLFQNVFATKFGHRIVFLTSVFLMFMSCIWCALSPNLASINASRLFQGFGMASVQSLVASTIEHIFFVHERGSRATIWSFAIMAGITLGPLLYSYVVQNLSWQMGFWLVTIPFGISFLLTFFFVHETLYIREVKGRTPVSKSEKPVIEEVESSREPRIPARKSFISGLKPYHGTYTKTNVIRIFLRPFPFLISPVTWFLILVLAMQAVWLSLMPICSATIFTIEYNFNATQIGLTNLSGFVAIVLAVCTGGPLTDWGSVWMSKRNKGIYEPEFRIIFFTTMLLGVFGYAGWAVGTTRNMPWIGAVLCLALPNYCMVISGSASISYLLDTHGNDAIHVLALVNFAKNMVLYGFTFFANGFIESRGVKDSLLILSGLQAACWVSTIPMYIYGKRVRSWIARNPRVFIIADSKDN</sequence>
<accession>A0A9W8K4A5</accession>
<comment type="caution">
    <text evidence="7">The sequence shown here is derived from an EMBL/GenBank/DDBJ whole genome shotgun (WGS) entry which is preliminary data.</text>
</comment>
<evidence type="ECO:0000256" key="1">
    <source>
        <dbReference type="ARBA" id="ARBA00004141"/>
    </source>
</evidence>
<dbReference type="Gene3D" id="1.20.1250.20">
    <property type="entry name" value="MFS general substrate transporter like domains"/>
    <property type="match status" value="1"/>
</dbReference>
<dbReference type="PANTHER" id="PTHR23502">
    <property type="entry name" value="MAJOR FACILITATOR SUPERFAMILY"/>
    <property type="match status" value="1"/>
</dbReference>
<reference evidence="7" key="1">
    <citation type="submission" date="2022-07" db="EMBL/GenBank/DDBJ databases">
        <title>Genome Sequence of Agrocybe chaxingu.</title>
        <authorList>
            <person name="Buettner E."/>
        </authorList>
    </citation>
    <scope>NUCLEOTIDE SEQUENCE</scope>
    <source>
        <strain evidence="7">MP-N11</strain>
    </source>
</reference>
<keyword evidence="4 5" id="KW-0472">Membrane</keyword>
<feature type="domain" description="Major facilitator superfamily (MFS) profile" evidence="6">
    <location>
        <begin position="73"/>
        <end position="535"/>
    </location>
</feature>
<dbReference type="GO" id="GO:0022857">
    <property type="term" value="F:transmembrane transporter activity"/>
    <property type="evidence" value="ECO:0007669"/>
    <property type="project" value="InterPro"/>
</dbReference>
<dbReference type="InterPro" id="IPR020846">
    <property type="entry name" value="MFS_dom"/>
</dbReference>
<feature type="transmembrane region" description="Helical" evidence="5">
    <location>
        <begin position="355"/>
        <end position="377"/>
    </location>
</feature>
<feature type="transmembrane region" description="Helical" evidence="5">
    <location>
        <begin position="225"/>
        <end position="247"/>
    </location>
</feature>
<feature type="transmembrane region" description="Helical" evidence="5">
    <location>
        <begin position="313"/>
        <end position="335"/>
    </location>
</feature>
<dbReference type="OrthoDB" id="5215911at2759"/>
<proteinExistence type="predicted"/>
<evidence type="ECO:0000313" key="8">
    <source>
        <dbReference type="Proteomes" id="UP001148786"/>
    </source>
</evidence>
<gene>
    <name evidence="7" type="ORF">NLJ89_g3613</name>
</gene>
<organism evidence="7 8">
    <name type="scientific">Agrocybe chaxingu</name>
    <dbReference type="NCBI Taxonomy" id="84603"/>
    <lineage>
        <taxon>Eukaryota</taxon>
        <taxon>Fungi</taxon>
        <taxon>Dikarya</taxon>
        <taxon>Basidiomycota</taxon>
        <taxon>Agaricomycotina</taxon>
        <taxon>Agaricomycetes</taxon>
        <taxon>Agaricomycetidae</taxon>
        <taxon>Agaricales</taxon>
        <taxon>Agaricineae</taxon>
        <taxon>Strophariaceae</taxon>
        <taxon>Agrocybe</taxon>
    </lineage>
</organism>
<comment type="subcellular location">
    <subcellularLocation>
        <location evidence="1">Membrane</location>
        <topology evidence="1">Multi-pass membrane protein</topology>
    </subcellularLocation>
</comment>
<feature type="transmembrane region" description="Helical" evidence="5">
    <location>
        <begin position="398"/>
        <end position="417"/>
    </location>
</feature>
<evidence type="ECO:0000259" key="6">
    <source>
        <dbReference type="PROSITE" id="PS50850"/>
    </source>
</evidence>
<evidence type="ECO:0000256" key="5">
    <source>
        <dbReference type="SAM" id="Phobius"/>
    </source>
</evidence>
<dbReference type="GO" id="GO:0005886">
    <property type="term" value="C:plasma membrane"/>
    <property type="evidence" value="ECO:0007669"/>
    <property type="project" value="TreeGrafter"/>
</dbReference>
<name>A0A9W8K4A5_9AGAR</name>
<dbReference type="AlphaFoldDB" id="A0A9W8K4A5"/>